<dbReference type="InterPro" id="IPR002110">
    <property type="entry name" value="Ankyrin_rpt"/>
</dbReference>
<keyword evidence="4" id="KW-1185">Reference proteome</keyword>
<dbReference type="AlphaFoldDB" id="A0AAN8QGY6"/>
<sequence length="255" mass="28381">MRKMAAVNLNLPVVEMLLAAGADPDIVDGAGQSPMTSAISTKVRPKFSSCVPPDLITLIVMLIQAGSNLDLGICEFSNPLITAVTHQAECLVALFLSHGVNVNITFASRVTAILLATTKDDLSCIKQLLYYNTKLDVKGNVYRKRRHGKYFFDSMEFAVNNGKFDLVKLFYEVGYNLSNLEYLFGKGNIPKALLDNPEMHEWLKVSSGSPRSLLDISIKNIREFLGLMPCEKVKKLPIPTKLKDMLLLKHIFDIF</sequence>
<dbReference type="SMART" id="SM00248">
    <property type="entry name" value="ANK"/>
    <property type="match status" value="4"/>
</dbReference>
<accession>A0AAN8QGY6</accession>
<reference evidence="3 4" key="1">
    <citation type="submission" date="2024-01" db="EMBL/GenBank/DDBJ databases">
        <title>The genome of the rayed Mediterranean limpet Patella caerulea (Linnaeus, 1758).</title>
        <authorList>
            <person name="Anh-Thu Weber A."/>
            <person name="Halstead-Nussloch G."/>
        </authorList>
    </citation>
    <scope>NUCLEOTIDE SEQUENCE [LARGE SCALE GENOMIC DNA]</scope>
    <source>
        <strain evidence="3">AATW-2023a</strain>
        <tissue evidence="3">Whole specimen</tissue>
    </source>
</reference>
<dbReference type="SUPFAM" id="SSF48403">
    <property type="entry name" value="Ankyrin repeat"/>
    <property type="match status" value="1"/>
</dbReference>
<dbReference type="InterPro" id="IPR001496">
    <property type="entry name" value="SOCS_box"/>
</dbReference>
<comment type="caution">
    <text evidence="3">The sequence shown here is derived from an EMBL/GenBank/DDBJ whole genome shotgun (WGS) entry which is preliminary data.</text>
</comment>
<protein>
    <recommendedName>
        <fullName evidence="2">SOCS box domain-containing protein</fullName>
    </recommendedName>
</protein>
<proteinExistence type="predicted"/>
<dbReference type="CDD" id="cd03587">
    <property type="entry name" value="SOCS"/>
    <property type="match status" value="1"/>
</dbReference>
<evidence type="ECO:0000256" key="1">
    <source>
        <dbReference type="SAM" id="SignalP"/>
    </source>
</evidence>
<keyword evidence="1" id="KW-0732">Signal</keyword>
<evidence type="ECO:0000259" key="2">
    <source>
        <dbReference type="PROSITE" id="PS50225"/>
    </source>
</evidence>
<dbReference type="PANTHER" id="PTHR46224">
    <property type="entry name" value="ANKYRIN REPEAT FAMILY PROTEIN"/>
    <property type="match status" value="1"/>
</dbReference>
<dbReference type="PROSITE" id="PS50225">
    <property type="entry name" value="SOCS"/>
    <property type="match status" value="1"/>
</dbReference>
<dbReference type="InterPro" id="IPR051616">
    <property type="entry name" value="Cul2-RING_E3_ligase_SR"/>
</dbReference>
<feature type="domain" description="SOCS box" evidence="2">
    <location>
        <begin position="193"/>
        <end position="246"/>
    </location>
</feature>
<dbReference type="Proteomes" id="UP001347796">
    <property type="component" value="Unassembled WGS sequence"/>
</dbReference>
<dbReference type="InterPro" id="IPR036770">
    <property type="entry name" value="Ankyrin_rpt-contain_sf"/>
</dbReference>
<dbReference type="Gene3D" id="1.25.40.20">
    <property type="entry name" value="Ankyrin repeat-containing domain"/>
    <property type="match status" value="1"/>
</dbReference>
<feature type="chain" id="PRO_5043039675" description="SOCS box domain-containing protein" evidence="1">
    <location>
        <begin position="25"/>
        <end position="255"/>
    </location>
</feature>
<dbReference type="EMBL" id="JAZGQO010000001">
    <property type="protein sequence ID" value="KAK6194894.1"/>
    <property type="molecule type" value="Genomic_DNA"/>
</dbReference>
<name>A0AAN8QGY6_PATCE</name>
<dbReference type="PANTHER" id="PTHR46224:SF64">
    <property type="entry name" value="IQ MOTIF AND ANKYRIN REPEAT DOMAIN-CONTAINING PROTEIN 1"/>
    <property type="match status" value="1"/>
</dbReference>
<gene>
    <name evidence="3" type="ORF">SNE40_000430</name>
</gene>
<feature type="signal peptide" evidence="1">
    <location>
        <begin position="1"/>
        <end position="24"/>
    </location>
</feature>
<evidence type="ECO:0000313" key="3">
    <source>
        <dbReference type="EMBL" id="KAK6194894.1"/>
    </source>
</evidence>
<evidence type="ECO:0000313" key="4">
    <source>
        <dbReference type="Proteomes" id="UP001347796"/>
    </source>
</evidence>
<organism evidence="3 4">
    <name type="scientific">Patella caerulea</name>
    <name type="common">Rayed Mediterranean limpet</name>
    <dbReference type="NCBI Taxonomy" id="87958"/>
    <lineage>
        <taxon>Eukaryota</taxon>
        <taxon>Metazoa</taxon>
        <taxon>Spiralia</taxon>
        <taxon>Lophotrochozoa</taxon>
        <taxon>Mollusca</taxon>
        <taxon>Gastropoda</taxon>
        <taxon>Patellogastropoda</taxon>
        <taxon>Patelloidea</taxon>
        <taxon>Patellidae</taxon>
        <taxon>Patella</taxon>
    </lineage>
</organism>